<dbReference type="Pfam" id="PF00982">
    <property type="entry name" value="Glyco_transf_20"/>
    <property type="match status" value="1"/>
</dbReference>
<dbReference type="Proteomes" id="UP000031488">
    <property type="component" value="Unassembled WGS sequence"/>
</dbReference>
<reference evidence="3 4" key="1">
    <citation type="submission" date="2014-11" db="EMBL/GenBank/DDBJ databases">
        <title>Draft Genome Sequence of Brevibacterium linens AE038-8.</title>
        <authorList>
            <person name="Maizel D."/>
            <person name="Utturkar S.M."/>
            <person name="Brown S.D."/>
            <person name="Ferrero M."/>
            <person name="Rosen B.P."/>
        </authorList>
    </citation>
    <scope>NUCLEOTIDE SEQUENCE [LARGE SCALE GENOMIC DNA]</scope>
    <source>
        <strain evidence="3 4">AE038-8</strain>
    </source>
</reference>
<sequence length="486" mass="54028">MSQKSEKNMAETNPEHSFIVLANRLPVDRCEDTWQAAPGGLVSALAPMVRAERGAWLGWTGGFDETIPPFEFDQMSLVPVPLTEAEHRTYYEGFSNGVLWPLYHDLIVTPQYHRTWWRAYEAINSRFAQAAVRSAAFGATIWVHDYHLQLVPHMIRLLRPDVRIGFFNHIPFPPVELFGQLPWRREVVEGLLGADVIGFQRNSDAENFRAAVRKFAVDADAPPPLIEAFPISIDTEAIRQAADSEAVARTATQIRRDLGDPDILMLGIDRLDYTKGIPHRLRAFDELLDDDLLSPQTTNFLQVAVPSREGIAAYQDLRDEVERLVGRINGRFATLGRGIVQYSHHSYSFEDTVALYLAADVLVVSSLRDGMNLVAKEFVTARRNRGGALVLSEFAGAADELEQATIVNPHDISGLKTGMHQAASLDTVQARERIAAMAATVEDHDVHHWAQRFLTALQPSAPLGPAMGKSATAHRDRAAQKVTSSD</sequence>
<dbReference type="Gene3D" id="3.40.50.2000">
    <property type="entry name" value="Glycogen Phosphorylase B"/>
    <property type="match status" value="2"/>
</dbReference>
<feature type="region of interest" description="Disordered" evidence="2">
    <location>
        <begin position="464"/>
        <end position="486"/>
    </location>
</feature>
<accession>A0A0B9A290</accession>
<gene>
    <name evidence="3" type="ORF">AE0388_1732</name>
</gene>
<comment type="similarity">
    <text evidence="1">Belongs to the glycosyltransferase 20 family.</text>
</comment>
<dbReference type="PATRIC" id="fig|1703.6.peg.1614"/>
<keyword evidence="3" id="KW-0808">Transferase</keyword>
<dbReference type="InterPro" id="IPR001830">
    <property type="entry name" value="Glyco_trans_20"/>
</dbReference>
<proteinExistence type="inferred from homology"/>
<name>A0A0B9A290_BRELN</name>
<dbReference type="PANTHER" id="PTHR10788:SF106">
    <property type="entry name" value="BCDNA.GH08860"/>
    <property type="match status" value="1"/>
</dbReference>
<evidence type="ECO:0000313" key="3">
    <source>
        <dbReference type="EMBL" id="KHS52749.1"/>
    </source>
</evidence>
<evidence type="ECO:0000313" key="4">
    <source>
        <dbReference type="Proteomes" id="UP000031488"/>
    </source>
</evidence>
<dbReference type="EMBL" id="JTJZ01000018">
    <property type="protein sequence ID" value="KHS52749.1"/>
    <property type="molecule type" value="Genomic_DNA"/>
</dbReference>
<dbReference type="SUPFAM" id="SSF53756">
    <property type="entry name" value="UDP-Glycosyltransferase/glycogen phosphorylase"/>
    <property type="match status" value="1"/>
</dbReference>
<dbReference type="PANTHER" id="PTHR10788">
    <property type="entry name" value="TREHALOSE-6-PHOSPHATE SYNTHASE"/>
    <property type="match status" value="1"/>
</dbReference>
<dbReference type="EC" id="2.4.1.15" evidence="3"/>
<protein>
    <submittedName>
        <fullName evidence="3">Alpha,alpha-trehalose-phosphate synthase (UDP-forming)</fullName>
        <ecNumber evidence="3">2.4.1.15</ecNumber>
    </submittedName>
</protein>
<dbReference type="GO" id="GO:0003825">
    <property type="term" value="F:alpha,alpha-trehalose-phosphate synthase (UDP-forming) activity"/>
    <property type="evidence" value="ECO:0007669"/>
    <property type="project" value="UniProtKB-EC"/>
</dbReference>
<keyword evidence="3" id="KW-0328">Glycosyltransferase</keyword>
<keyword evidence="4" id="KW-1185">Reference proteome</keyword>
<comment type="caution">
    <text evidence="3">The sequence shown here is derived from an EMBL/GenBank/DDBJ whole genome shotgun (WGS) entry which is preliminary data.</text>
</comment>
<dbReference type="AlphaFoldDB" id="A0A0B9A290"/>
<dbReference type="RefSeq" id="WP_052239924.1">
    <property type="nucleotide sequence ID" value="NZ_JTJZ01000018.1"/>
</dbReference>
<organism evidence="3 4">
    <name type="scientific">Brevibacterium linens</name>
    <dbReference type="NCBI Taxonomy" id="1703"/>
    <lineage>
        <taxon>Bacteria</taxon>
        <taxon>Bacillati</taxon>
        <taxon>Actinomycetota</taxon>
        <taxon>Actinomycetes</taxon>
        <taxon>Micrococcales</taxon>
        <taxon>Brevibacteriaceae</taxon>
        <taxon>Brevibacterium</taxon>
    </lineage>
</organism>
<evidence type="ECO:0000256" key="2">
    <source>
        <dbReference type="SAM" id="MobiDB-lite"/>
    </source>
</evidence>
<evidence type="ECO:0000256" key="1">
    <source>
        <dbReference type="ARBA" id="ARBA00008799"/>
    </source>
</evidence>
<dbReference type="GO" id="GO:0005992">
    <property type="term" value="P:trehalose biosynthetic process"/>
    <property type="evidence" value="ECO:0007669"/>
    <property type="project" value="InterPro"/>
</dbReference>
<dbReference type="CDD" id="cd03788">
    <property type="entry name" value="GT20_TPS"/>
    <property type="match status" value="1"/>
</dbReference>